<evidence type="ECO:0000256" key="1">
    <source>
        <dbReference type="SAM" id="MobiDB-lite"/>
    </source>
</evidence>
<sequence>MPGRDVMPFMTHRTRAVCHDLCCPEGFLKVSAPVRSRSARRHRPMALSAVLALSLLTVAPSAMAQDNQPNGATIQWAQQILDQQGFYQGRASGKMDSATAAAIAAYQKKNGLRATGRLDQATIDSMMRGRPERTGVGNLADPNSRARASQPVNLREADVKPTAAPTAAAVDRGQGTESTVLGVSRGGGEVAATLATTPPAASSSLAPPPAAASGMGGSDLANPAAAPRSTVETEVTHEGPQGAAGFNPASLPDWVRYGVIGGIGALLVGMLGFWWGSGRRQVKPAARTKASGRPTPPPPPPGPARREPTLGGPPPGPGGRRDPVFTAPARDPRRAG</sequence>
<dbReference type="EMBL" id="NOXU01000031">
    <property type="protein sequence ID" value="OYQ32902.1"/>
    <property type="molecule type" value="Genomic_DNA"/>
</dbReference>
<dbReference type="InterPro" id="IPR036366">
    <property type="entry name" value="PGBDSf"/>
</dbReference>
<feature type="compositionally biased region" description="Pro residues" evidence="1">
    <location>
        <begin position="294"/>
        <end position="303"/>
    </location>
</feature>
<evidence type="ECO:0000313" key="5">
    <source>
        <dbReference type="Proteomes" id="UP000216998"/>
    </source>
</evidence>
<dbReference type="OrthoDB" id="9816507at2"/>
<evidence type="ECO:0000256" key="2">
    <source>
        <dbReference type="SAM" id="Phobius"/>
    </source>
</evidence>
<dbReference type="Proteomes" id="UP000216998">
    <property type="component" value="Unassembled WGS sequence"/>
</dbReference>
<feature type="region of interest" description="Disordered" evidence="1">
    <location>
        <begin position="284"/>
        <end position="336"/>
    </location>
</feature>
<proteinExistence type="predicted"/>
<feature type="compositionally biased region" description="Low complexity" evidence="1">
    <location>
        <begin position="160"/>
        <end position="171"/>
    </location>
</feature>
<feature type="region of interest" description="Disordered" evidence="1">
    <location>
        <begin position="197"/>
        <end position="249"/>
    </location>
</feature>
<organism evidence="4 5">
    <name type="scientific">Niveispirillum lacus</name>
    <dbReference type="NCBI Taxonomy" id="1981099"/>
    <lineage>
        <taxon>Bacteria</taxon>
        <taxon>Pseudomonadati</taxon>
        <taxon>Pseudomonadota</taxon>
        <taxon>Alphaproteobacteria</taxon>
        <taxon>Rhodospirillales</taxon>
        <taxon>Azospirillaceae</taxon>
        <taxon>Niveispirillum</taxon>
    </lineage>
</organism>
<feature type="domain" description="Peptidoglycan binding-like" evidence="3">
    <location>
        <begin position="71"/>
        <end position="126"/>
    </location>
</feature>
<dbReference type="SUPFAM" id="SSF47090">
    <property type="entry name" value="PGBD-like"/>
    <property type="match status" value="1"/>
</dbReference>
<keyword evidence="5" id="KW-1185">Reference proteome</keyword>
<feature type="region of interest" description="Disordered" evidence="1">
    <location>
        <begin position="127"/>
        <end position="182"/>
    </location>
</feature>
<keyword evidence="2" id="KW-0472">Membrane</keyword>
<dbReference type="InterPro" id="IPR002477">
    <property type="entry name" value="Peptidoglycan-bd-like"/>
</dbReference>
<accession>A0A255YUL8</accession>
<keyword evidence="2" id="KW-1133">Transmembrane helix</keyword>
<gene>
    <name evidence="4" type="ORF">CHU95_15855</name>
</gene>
<comment type="caution">
    <text evidence="4">The sequence shown here is derived from an EMBL/GenBank/DDBJ whole genome shotgun (WGS) entry which is preliminary data.</text>
</comment>
<evidence type="ECO:0000259" key="3">
    <source>
        <dbReference type="Pfam" id="PF01471"/>
    </source>
</evidence>
<keyword evidence="2" id="KW-0812">Transmembrane</keyword>
<reference evidence="4 5" key="1">
    <citation type="submission" date="2017-07" db="EMBL/GenBank/DDBJ databases">
        <title>Niveispirillum cyanobacteriorum sp. nov., isolated from cyanobacterial aggregates in a eutrophic lake.</title>
        <authorList>
            <person name="Cai H."/>
        </authorList>
    </citation>
    <scope>NUCLEOTIDE SEQUENCE [LARGE SCALE GENOMIC DNA]</scope>
    <source>
        <strain evidence="5">TH1-14</strain>
    </source>
</reference>
<dbReference type="InterPro" id="IPR036365">
    <property type="entry name" value="PGBD-like_sf"/>
</dbReference>
<dbReference type="Gene3D" id="1.10.101.10">
    <property type="entry name" value="PGBD-like superfamily/PGBD"/>
    <property type="match status" value="1"/>
</dbReference>
<name>A0A255YUL8_9PROT</name>
<dbReference type="AlphaFoldDB" id="A0A255YUL8"/>
<evidence type="ECO:0000313" key="4">
    <source>
        <dbReference type="EMBL" id="OYQ32902.1"/>
    </source>
</evidence>
<feature type="transmembrane region" description="Helical" evidence="2">
    <location>
        <begin position="254"/>
        <end position="275"/>
    </location>
</feature>
<protein>
    <recommendedName>
        <fullName evidence="3">Peptidoglycan binding-like domain-containing protein</fullName>
    </recommendedName>
</protein>
<dbReference type="Pfam" id="PF01471">
    <property type="entry name" value="PG_binding_1"/>
    <property type="match status" value="1"/>
</dbReference>